<dbReference type="AlphaFoldDB" id="W9YMF0"/>
<keyword evidence="8" id="KW-1185">Reference proteome</keyword>
<dbReference type="Proteomes" id="UP000019484">
    <property type="component" value="Unassembled WGS sequence"/>
</dbReference>
<name>W9YMF0_9EURO</name>
<evidence type="ECO:0000256" key="5">
    <source>
        <dbReference type="SAM" id="MobiDB-lite"/>
    </source>
</evidence>
<feature type="region of interest" description="Disordered" evidence="5">
    <location>
        <begin position="507"/>
        <end position="576"/>
    </location>
</feature>
<feature type="region of interest" description="Disordered" evidence="5">
    <location>
        <begin position="379"/>
        <end position="405"/>
    </location>
</feature>
<dbReference type="RefSeq" id="XP_007726125.1">
    <property type="nucleotide sequence ID" value="XM_007727935.1"/>
</dbReference>
<sequence>MSARDSPSPHGAYTAKAAKRRANSCVPCRVSKSRCSGGIPCSTCQKKRGKPRCWYRNVVSKDDEDSENSKTSPFDQEQKEDRQTTAQQELDDAEDEQPSAWPRDIFYGAFSLARCVDKFKSLSLADGAADDVIMSVQTIEGFSCKFSDEERARILDQMEPGHAASGMSLPSLLVPDPDRLPSGHLRSLYHKIKEARQLLDAGMVAEAWSASASLLRDAELLELDDDDDSEKPPGRQADREAGRRIWWLLVDLDAYLSFIVGRRPLISPSHGVPRPNVDWSRQEEKDLLENILDFSQYMLEVLGDVIPARSPGKTECTVDKATLESYLHRLQDLHSGFSYLPQNGKTDSALWTAIAEHQFKVQLFLMVLNCHIVMAMASGRSQKPSEGRSQSASKPKRPQPLRKHSSKGYLDEMFQSVRRITSLFEYINALDPSPIPPWPRCVGVFCAVCVLGIARLRQDIEGIQTDTDRIQELLKFFQGTLKRSPRSAIAQAAVMSLGNIVEGLQRADEQQHPSTVTDGVAEPRGGLTSTLDGESSQPLQSRSFSTEAPVDNTGSGHGQPLKRPLPPARYEEDVRPEKRLRYSVMPPSYENSVHANTAAWQSDQGPPPYGQAMSSFSEMSAASFHESSVQHSFEQASLAHSAVNSFNANDQLQYASFGYANGPPDNATQFPFWMHPPMMIHPPMYHAGWQAMDPNLWMIPDTGQQAFYAGPPPIQVGDPRQHDSNGPTSQSATMNNYAQGAGAAREEAQATGHMAMPADISRAANDAQFYATTPVQYQRLDHPASSPIRDDGLAHQDNAFGRPTPMDRRRSAADIRSHAPNGTWTMEMSADFASQTPVADPREPMHASQTPSRDGLLSPVSETEPKSRRNSATPRQIAWQGRPPPAPQHVDIPGPNIDAGDVNGLRRRSIAHVGDMMMPDVVSSGGDIRTPEHSEPRNEQHQRQQQQQQQQQQQPVWQSQAPNPSPGGHNPSPGSNMYSLDMAGHAHVMQYEQPFDPHLPPRPIVTTGPFTGNSAGHHWWPR</sequence>
<evidence type="ECO:0000256" key="2">
    <source>
        <dbReference type="ARBA" id="ARBA00023125"/>
    </source>
</evidence>
<feature type="region of interest" description="Disordered" evidence="5">
    <location>
        <begin position="1"/>
        <end position="23"/>
    </location>
</feature>
<evidence type="ECO:0000259" key="6">
    <source>
        <dbReference type="PROSITE" id="PS50048"/>
    </source>
</evidence>
<comment type="caution">
    <text evidence="7">The sequence shown here is derived from an EMBL/GenBank/DDBJ whole genome shotgun (WGS) entry which is preliminary data.</text>
</comment>
<dbReference type="CDD" id="cd00067">
    <property type="entry name" value="GAL4"/>
    <property type="match status" value="1"/>
</dbReference>
<proteinExistence type="predicted"/>
<protein>
    <recommendedName>
        <fullName evidence="6">Zn(2)-C6 fungal-type domain-containing protein</fullName>
    </recommendedName>
</protein>
<evidence type="ECO:0000313" key="7">
    <source>
        <dbReference type="EMBL" id="EXJ83439.1"/>
    </source>
</evidence>
<dbReference type="PROSITE" id="PS00463">
    <property type="entry name" value="ZN2_CY6_FUNGAL_1"/>
    <property type="match status" value="1"/>
</dbReference>
<feature type="compositionally biased region" description="Polar residues" evidence="5">
    <location>
        <begin position="527"/>
        <end position="546"/>
    </location>
</feature>
<dbReference type="GO" id="GO:0003677">
    <property type="term" value="F:DNA binding"/>
    <property type="evidence" value="ECO:0007669"/>
    <property type="project" value="UniProtKB-KW"/>
</dbReference>
<dbReference type="InterPro" id="IPR001138">
    <property type="entry name" value="Zn2Cys6_DnaBD"/>
</dbReference>
<dbReference type="SUPFAM" id="SSF57701">
    <property type="entry name" value="Zn2/Cys6 DNA-binding domain"/>
    <property type="match status" value="1"/>
</dbReference>
<dbReference type="EMBL" id="AMWN01000006">
    <property type="protein sequence ID" value="EXJ83439.1"/>
    <property type="molecule type" value="Genomic_DNA"/>
</dbReference>
<organism evidence="7 8">
    <name type="scientific">Capronia coronata CBS 617.96</name>
    <dbReference type="NCBI Taxonomy" id="1182541"/>
    <lineage>
        <taxon>Eukaryota</taxon>
        <taxon>Fungi</taxon>
        <taxon>Dikarya</taxon>
        <taxon>Ascomycota</taxon>
        <taxon>Pezizomycotina</taxon>
        <taxon>Eurotiomycetes</taxon>
        <taxon>Chaetothyriomycetidae</taxon>
        <taxon>Chaetothyriales</taxon>
        <taxon>Herpotrichiellaceae</taxon>
        <taxon>Capronia</taxon>
    </lineage>
</organism>
<feature type="region of interest" description="Disordered" evidence="5">
    <location>
        <begin position="782"/>
        <end position="812"/>
    </location>
</feature>
<feature type="compositionally biased region" description="Basic residues" evidence="5">
    <location>
        <begin position="394"/>
        <end position="405"/>
    </location>
</feature>
<feature type="region of interest" description="Disordered" evidence="5">
    <location>
        <begin position="716"/>
        <end position="753"/>
    </location>
</feature>
<feature type="compositionally biased region" description="Basic and acidic residues" evidence="5">
    <location>
        <begin position="929"/>
        <end position="942"/>
    </location>
</feature>
<keyword evidence="2" id="KW-0238">DNA-binding</keyword>
<dbReference type="GO" id="GO:0000981">
    <property type="term" value="F:DNA-binding transcription factor activity, RNA polymerase II-specific"/>
    <property type="evidence" value="ECO:0007669"/>
    <property type="project" value="InterPro"/>
</dbReference>
<dbReference type="CDD" id="cd12148">
    <property type="entry name" value="fungal_TF_MHR"/>
    <property type="match status" value="1"/>
</dbReference>
<dbReference type="HOGENOM" id="CLU_012076_0_0_1"/>
<feature type="compositionally biased region" description="Polar residues" evidence="5">
    <location>
        <begin position="724"/>
        <end position="737"/>
    </location>
</feature>
<dbReference type="PROSITE" id="PS50048">
    <property type="entry name" value="ZN2_CY6_FUNGAL_2"/>
    <property type="match status" value="1"/>
</dbReference>
<keyword evidence="4" id="KW-0539">Nucleus</keyword>
<feature type="region of interest" description="Disordered" evidence="5">
    <location>
        <begin position="834"/>
        <end position="980"/>
    </location>
</feature>
<keyword evidence="1" id="KW-0805">Transcription regulation</keyword>
<evidence type="ECO:0000256" key="1">
    <source>
        <dbReference type="ARBA" id="ARBA00023015"/>
    </source>
</evidence>
<evidence type="ECO:0000256" key="4">
    <source>
        <dbReference type="ARBA" id="ARBA00023242"/>
    </source>
</evidence>
<evidence type="ECO:0000313" key="8">
    <source>
        <dbReference type="Proteomes" id="UP000019484"/>
    </source>
</evidence>
<evidence type="ECO:0000256" key="3">
    <source>
        <dbReference type="ARBA" id="ARBA00023163"/>
    </source>
</evidence>
<reference evidence="7 8" key="1">
    <citation type="submission" date="2013-03" db="EMBL/GenBank/DDBJ databases">
        <title>The Genome Sequence of Capronia coronata CBS 617.96.</title>
        <authorList>
            <consortium name="The Broad Institute Genomics Platform"/>
            <person name="Cuomo C."/>
            <person name="de Hoog S."/>
            <person name="Gorbushina A."/>
            <person name="Walker B."/>
            <person name="Young S.K."/>
            <person name="Zeng Q."/>
            <person name="Gargeya S."/>
            <person name="Fitzgerald M."/>
            <person name="Haas B."/>
            <person name="Abouelleil A."/>
            <person name="Allen A.W."/>
            <person name="Alvarado L."/>
            <person name="Arachchi H.M."/>
            <person name="Berlin A.M."/>
            <person name="Chapman S.B."/>
            <person name="Gainer-Dewar J."/>
            <person name="Goldberg J."/>
            <person name="Griggs A."/>
            <person name="Gujja S."/>
            <person name="Hansen M."/>
            <person name="Howarth C."/>
            <person name="Imamovic A."/>
            <person name="Ireland A."/>
            <person name="Larimer J."/>
            <person name="McCowan C."/>
            <person name="Murphy C."/>
            <person name="Pearson M."/>
            <person name="Poon T.W."/>
            <person name="Priest M."/>
            <person name="Roberts A."/>
            <person name="Saif S."/>
            <person name="Shea T."/>
            <person name="Sisk P."/>
            <person name="Sykes S."/>
            <person name="Wortman J."/>
            <person name="Nusbaum C."/>
            <person name="Birren B."/>
        </authorList>
    </citation>
    <scope>NUCLEOTIDE SEQUENCE [LARGE SCALE GENOMIC DNA]</scope>
    <source>
        <strain evidence="7 8">CBS 617.96</strain>
    </source>
</reference>
<dbReference type="GO" id="GO:0008270">
    <property type="term" value="F:zinc ion binding"/>
    <property type="evidence" value="ECO:0007669"/>
    <property type="project" value="InterPro"/>
</dbReference>
<dbReference type="OrthoDB" id="4159670at2759"/>
<accession>W9YMF0</accession>
<gene>
    <name evidence="7" type="ORF">A1O1_07062</name>
</gene>
<keyword evidence="3" id="KW-0804">Transcription</keyword>
<feature type="compositionally biased region" description="Low complexity" evidence="5">
    <location>
        <begin position="943"/>
        <end position="976"/>
    </location>
</feature>
<dbReference type="GeneID" id="19161924"/>
<feature type="domain" description="Zn(2)-C6 fungal-type" evidence="6">
    <location>
        <begin position="24"/>
        <end position="55"/>
    </location>
</feature>
<feature type="compositionally biased region" description="Polar residues" evidence="5">
    <location>
        <begin position="379"/>
        <end position="393"/>
    </location>
</feature>
<dbReference type="InterPro" id="IPR036864">
    <property type="entry name" value="Zn2-C6_fun-type_DNA-bd_sf"/>
</dbReference>
<feature type="region of interest" description="Disordered" evidence="5">
    <location>
        <begin position="61"/>
        <end position="98"/>
    </location>
</feature>